<evidence type="ECO:0000313" key="1">
    <source>
        <dbReference type="EMBL" id="KAI4386382.1"/>
    </source>
</evidence>
<name>A0ACB9S598_9MYRT</name>
<organism evidence="1 2">
    <name type="scientific">Melastoma candidum</name>
    <dbReference type="NCBI Taxonomy" id="119954"/>
    <lineage>
        <taxon>Eukaryota</taxon>
        <taxon>Viridiplantae</taxon>
        <taxon>Streptophyta</taxon>
        <taxon>Embryophyta</taxon>
        <taxon>Tracheophyta</taxon>
        <taxon>Spermatophyta</taxon>
        <taxon>Magnoliopsida</taxon>
        <taxon>eudicotyledons</taxon>
        <taxon>Gunneridae</taxon>
        <taxon>Pentapetalae</taxon>
        <taxon>rosids</taxon>
        <taxon>malvids</taxon>
        <taxon>Myrtales</taxon>
        <taxon>Melastomataceae</taxon>
        <taxon>Melastomatoideae</taxon>
        <taxon>Melastomateae</taxon>
        <taxon>Melastoma</taxon>
    </lineage>
</organism>
<accession>A0ACB9S598</accession>
<dbReference type="Proteomes" id="UP001057402">
    <property type="component" value="Chromosome 2"/>
</dbReference>
<keyword evidence="2" id="KW-1185">Reference proteome</keyword>
<reference evidence="2" key="1">
    <citation type="journal article" date="2023" name="Front. Plant Sci.">
        <title>Chromosomal-level genome assembly of Melastoma candidum provides insights into trichome evolution.</title>
        <authorList>
            <person name="Zhong Y."/>
            <person name="Wu W."/>
            <person name="Sun C."/>
            <person name="Zou P."/>
            <person name="Liu Y."/>
            <person name="Dai S."/>
            <person name="Zhou R."/>
        </authorList>
    </citation>
    <scope>NUCLEOTIDE SEQUENCE [LARGE SCALE GENOMIC DNA]</scope>
</reference>
<protein>
    <submittedName>
        <fullName evidence="1">Uncharacterized protein</fullName>
    </submittedName>
</protein>
<evidence type="ECO:0000313" key="2">
    <source>
        <dbReference type="Proteomes" id="UP001057402"/>
    </source>
</evidence>
<gene>
    <name evidence="1" type="ORF">MLD38_004317</name>
</gene>
<sequence>MASSSQPSSPNTASVTPLIPHTCRLRGKIGEVGGYGRVACRVDRRRRSDKFCARGHWRPAEDSELKELVAIYGPKNWNLIAEKLKGRSGKSCRLRWFNQLDPRINRRAFSEDEEERLLLAHRVYGNKWAMIARLFPGRTDNSVKNHWHVIMARKYREQSNACRQRKLGSHLPHSGSGDNTVNYFDNRITKIQPYFLVDRLGGGCIELLDSSTGISPLFHHWDSTRVEGTTSAMGQTTSWEAARTVRVIQAEPNARRNNSSRATNACSDHPRDNHPPSNEHRSSSEVTAIAMVRMDPSGGGRPPFIDFLGVGAT</sequence>
<dbReference type="EMBL" id="CM042881">
    <property type="protein sequence ID" value="KAI4386382.1"/>
    <property type="molecule type" value="Genomic_DNA"/>
</dbReference>
<comment type="caution">
    <text evidence="1">The sequence shown here is derived from an EMBL/GenBank/DDBJ whole genome shotgun (WGS) entry which is preliminary data.</text>
</comment>
<proteinExistence type="predicted"/>